<dbReference type="Pfam" id="PF11066">
    <property type="entry name" value="DUF2867"/>
    <property type="match status" value="1"/>
</dbReference>
<dbReference type="AlphaFoldDB" id="A0A2X1SST3"/>
<keyword evidence="1" id="KW-1133">Transmembrane helix</keyword>
<proteinExistence type="predicted"/>
<accession>A0A2X1SST3</accession>
<evidence type="ECO:0000259" key="2">
    <source>
        <dbReference type="Pfam" id="PF13460"/>
    </source>
</evidence>
<dbReference type="CDD" id="cd05245">
    <property type="entry name" value="SDR_a2"/>
    <property type="match status" value="1"/>
</dbReference>
<dbReference type="PANTHER" id="PTHR12126:SF11">
    <property type="entry name" value="NADH DEHYDROGENASE [UBIQUINONE] 1 ALPHA SUBCOMPLEX SUBUNIT 9, MITOCHONDRIAL"/>
    <property type="match status" value="1"/>
</dbReference>
<feature type="domain" description="NAD(P)-binding" evidence="2">
    <location>
        <begin position="53"/>
        <end position="192"/>
    </location>
</feature>
<dbReference type="InterPro" id="IPR051207">
    <property type="entry name" value="ComplexI_NDUFA9_subunit"/>
</dbReference>
<dbReference type="Gene3D" id="3.40.50.720">
    <property type="entry name" value="NAD(P)-binding Rossmann-like Domain"/>
    <property type="match status" value="1"/>
</dbReference>
<feature type="transmembrane region" description="Helical" evidence="1">
    <location>
        <begin position="490"/>
        <end position="508"/>
    </location>
</feature>
<organism evidence="3 4">
    <name type="scientific">Klebsiella pneumoniae</name>
    <dbReference type="NCBI Taxonomy" id="573"/>
    <lineage>
        <taxon>Bacteria</taxon>
        <taxon>Pseudomonadati</taxon>
        <taxon>Pseudomonadota</taxon>
        <taxon>Gammaproteobacteria</taxon>
        <taxon>Enterobacterales</taxon>
        <taxon>Enterobacteriaceae</taxon>
        <taxon>Klebsiella/Raoultella group</taxon>
        <taxon>Klebsiella</taxon>
        <taxon>Klebsiella pneumoniae complex</taxon>
    </lineage>
</organism>
<dbReference type="Proteomes" id="UP000251123">
    <property type="component" value="Unassembled WGS sequence"/>
</dbReference>
<reference evidence="3 4" key="1">
    <citation type="submission" date="2018-06" db="EMBL/GenBank/DDBJ databases">
        <authorList>
            <consortium name="Pathogen Informatics"/>
            <person name="Doyle S."/>
        </authorList>
    </citation>
    <scope>NUCLEOTIDE SEQUENCE [LARGE SCALE GENOMIC DNA]</scope>
    <source>
        <strain evidence="3 4">NCTC9601</strain>
    </source>
</reference>
<dbReference type="InterPro" id="IPR021295">
    <property type="entry name" value="DUF2867"/>
</dbReference>
<keyword evidence="3" id="KW-0456">Lyase</keyword>
<dbReference type="PANTHER" id="PTHR12126">
    <property type="entry name" value="NADH-UBIQUINONE OXIDOREDUCTASE 39 KDA SUBUNIT-RELATED"/>
    <property type="match status" value="1"/>
</dbReference>
<keyword evidence="1" id="KW-0472">Membrane</keyword>
<dbReference type="SUPFAM" id="SSF55961">
    <property type="entry name" value="Bet v1-like"/>
    <property type="match status" value="1"/>
</dbReference>
<sequence>MQAQGVLINASPVVRLVTHLDVNRQQLSEVVATGRLFYNAKESGVSQSVLVLGASGYIGQHLVRELSARGYPVLAAARHIDRLQKLALPGVTCRSVDLNQPQDLPALLTGIDTLYYLVHGMGEGGDFIAHERRVATYVRDALRQSSVRQVIFLSSLQAPAQEQSDHLRARQITGDLLRESGVPVTELRAGIIVGAGSAAFEVMRDMVYNLPVLTPPRWVRSRTTPVALENLLVDLVELLNHPSDMHRVFEAAGPEVLSYQQQFIRFMAVSGKHRPLIPIPLPTRWISVWFLNVITSVPPTIAKALIQGLKHDLIADDRALRALIPQTLIPFDQAVRRTLKEEEQLVNSSDWGYDDQAFARWRPEYGYYPKQAGCTVATQASRQALWQVVNQIGGEEEYFFGNLLWKTRGAMELLVGHRLAKGRPQRAYLQTGDTVDSWKVIIVEEEKQLTLLFGMKAPGLGRLSFTINDKGDRRELDVRAWWHPHGMPGLIYWLLMIPAHLFIFRGMAQRIARLAEQISGRVEG</sequence>
<evidence type="ECO:0000313" key="3">
    <source>
        <dbReference type="EMBL" id="SPX56721.1"/>
    </source>
</evidence>
<keyword evidence="1" id="KW-0812">Transmembrane</keyword>
<evidence type="ECO:0000256" key="1">
    <source>
        <dbReference type="SAM" id="Phobius"/>
    </source>
</evidence>
<dbReference type="InterPro" id="IPR016040">
    <property type="entry name" value="NAD(P)-bd_dom"/>
</dbReference>
<dbReference type="Pfam" id="PF13460">
    <property type="entry name" value="NAD_binding_10"/>
    <property type="match status" value="1"/>
</dbReference>
<dbReference type="EMBL" id="UASN01000021">
    <property type="protein sequence ID" value="SPX56721.1"/>
    <property type="molecule type" value="Genomic_DNA"/>
</dbReference>
<protein>
    <submittedName>
        <fullName evidence="3">NAD dependent epimerase/dehydratase family protein</fullName>
        <ecNumber evidence="3">4.1.2.48</ecNumber>
    </submittedName>
</protein>
<evidence type="ECO:0000313" key="4">
    <source>
        <dbReference type="Proteomes" id="UP000251123"/>
    </source>
</evidence>
<dbReference type="GO" id="GO:0044877">
    <property type="term" value="F:protein-containing complex binding"/>
    <property type="evidence" value="ECO:0007669"/>
    <property type="project" value="TreeGrafter"/>
</dbReference>
<name>A0A2X1SST3_KLEPN</name>
<dbReference type="GO" id="GO:0016829">
    <property type="term" value="F:lyase activity"/>
    <property type="evidence" value="ECO:0007669"/>
    <property type="project" value="UniProtKB-KW"/>
</dbReference>
<gene>
    <name evidence="3" type="primary">ltaE_1</name>
    <name evidence="3" type="ORF">NCTC9601_03931</name>
</gene>
<dbReference type="EC" id="4.1.2.48" evidence="3"/>
<dbReference type="InterPro" id="IPR036291">
    <property type="entry name" value="NAD(P)-bd_dom_sf"/>
</dbReference>
<dbReference type="SUPFAM" id="SSF51735">
    <property type="entry name" value="NAD(P)-binding Rossmann-fold domains"/>
    <property type="match status" value="1"/>
</dbReference>